<keyword evidence="2" id="KW-0964">Secreted</keyword>
<accession>A0A0L1JKF5</accession>
<evidence type="ECO:0000256" key="1">
    <source>
        <dbReference type="ARBA" id="ARBA00004613"/>
    </source>
</evidence>
<dbReference type="InterPro" id="IPR018511">
    <property type="entry name" value="Hemolysin-typ_Ca-bd_CS"/>
</dbReference>
<dbReference type="OrthoDB" id="7727094at2"/>
<dbReference type="PANTHER" id="PTHR38340:SF1">
    <property type="entry name" value="S-LAYER PROTEIN"/>
    <property type="match status" value="1"/>
</dbReference>
<comment type="caution">
    <text evidence="4">The sequence shown here is derived from an EMBL/GenBank/DDBJ whole genome shotgun (WGS) entry which is preliminary data.</text>
</comment>
<keyword evidence="5" id="KW-1185">Reference proteome</keyword>
<dbReference type="Pfam" id="PF00353">
    <property type="entry name" value="HemolysinCabind"/>
    <property type="match status" value="7"/>
</dbReference>
<dbReference type="PROSITE" id="PS00330">
    <property type="entry name" value="HEMOLYSIN_CALCIUM"/>
    <property type="match status" value="5"/>
</dbReference>
<gene>
    <name evidence="4" type="ORF">ATO11_18385</name>
</gene>
<feature type="compositionally biased region" description="Polar residues" evidence="3">
    <location>
        <begin position="160"/>
        <end position="169"/>
    </location>
</feature>
<dbReference type="RefSeq" id="WP_050532385.1">
    <property type="nucleotide sequence ID" value="NZ_AQQZ01000011.1"/>
</dbReference>
<dbReference type="Proteomes" id="UP000036938">
    <property type="component" value="Unassembled WGS sequence"/>
</dbReference>
<name>A0A0L1JKF5_9RHOB</name>
<dbReference type="GO" id="GO:0005509">
    <property type="term" value="F:calcium ion binding"/>
    <property type="evidence" value="ECO:0007669"/>
    <property type="project" value="InterPro"/>
</dbReference>
<dbReference type="STRING" id="1317121.ATO11_18385"/>
<dbReference type="AlphaFoldDB" id="A0A0L1JKF5"/>
<dbReference type="InterPro" id="IPR050557">
    <property type="entry name" value="RTX_toxin/Mannuronan_C5-epim"/>
</dbReference>
<proteinExistence type="predicted"/>
<dbReference type="PRINTS" id="PR00313">
    <property type="entry name" value="CABNDNGRPT"/>
</dbReference>
<comment type="subcellular location">
    <subcellularLocation>
        <location evidence="1">Secreted</location>
    </subcellularLocation>
</comment>
<feature type="region of interest" description="Disordered" evidence="3">
    <location>
        <begin position="160"/>
        <end position="187"/>
    </location>
</feature>
<dbReference type="Gene3D" id="2.150.10.10">
    <property type="entry name" value="Serralysin-like metalloprotease, C-terminal"/>
    <property type="match status" value="4"/>
</dbReference>
<dbReference type="PATRIC" id="fig|1317121.7.peg.773"/>
<evidence type="ECO:0000313" key="5">
    <source>
        <dbReference type="Proteomes" id="UP000036938"/>
    </source>
</evidence>
<evidence type="ECO:0008006" key="6">
    <source>
        <dbReference type="Google" id="ProtNLM"/>
    </source>
</evidence>
<dbReference type="InterPro" id="IPR001343">
    <property type="entry name" value="Hemolysn_Ca-bd"/>
</dbReference>
<reference evidence="4 5" key="1">
    <citation type="journal article" date="2015" name="Int. J. Syst. Evol. Microbiol.">
        <title>Aestuariivita atlantica sp. nov., isolated from deep sea sediment of the Atlantic Ocean.</title>
        <authorList>
            <person name="Li G."/>
            <person name="Lai Q."/>
            <person name="Du Y."/>
            <person name="Liu X."/>
            <person name="Sun F."/>
            <person name="Shao Z."/>
        </authorList>
    </citation>
    <scope>NUCLEOTIDE SEQUENCE [LARGE SCALE GENOMIC DNA]</scope>
    <source>
        <strain evidence="4 5">22II-S11-z3</strain>
    </source>
</reference>
<organism evidence="4 5">
    <name type="scientific">Pseudaestuariivita atlantica</name>
    <dbReference type="NCBI Taxonomy" id="1317121"/>
    <lineage>
        <taxon>Bacteria</taxon>
        <taxon>Pseudomonadati</taxon>
        <taxon>Pseudomonadota</taxon>
        <taxon>Alphaproteobacteria</taxon>
        <taxon>Rhodobacterales</taxon>
        <taxon>Paracoccaceae</taxon>
        <taxon>Pseudaestuariivita</taxon>
    </lineage>
</organism>
<protein>
    <recommendedName>
        <fullName evidence="6">Peptidase M10 serralysin C-terminal domain-containing protein</fullName>
    </recommendedName>
</protein>
<evidence type="ECO:0000256" key="3">
    <source>
        <dbReference type="SAM" id="MobiDB-lite"/>
    </source>
</evidence>
<sequence>MTTYTYTGFTAQFNDDDTVENVSTATVSIVVDDSVTGFDYQITQTEADSLNEVQIDTPIINVRLNEPGQPLREFTSDDLDTLDVQVGQVNWGSNQVSYLLTFSVPTGPTTSQTFVLQIGGPTLPQITNQSQLENFLGVQANSIGGTFSGPFGPNQTISFSSIPNRSTTNDDLIQGGTGDDTLDGGVGNDTINTGGGDDYEQVFGGPGNDVINLQPTLGTGPRPSFVELLYQNLTGPLTVNFDLGANSGTVTGGGGGTDTINGLATQASDITGWGLGFVATGGNDVFNITGANESYLQIYGGGGNDTFNIDLNAGGTVRWRANWDGNNGPTEGVIADFGAGTVTQDGFGGSDTVTVTRTDPNSGRLSIQTDNFDDNVTGTDGRDGFILGGGNDTADGAGGLDRVRYDRGGVDNVVVDLEAGTATGNWGGTPFNHTLISIEDVRGSRSTTSGDDITGSSADNFLDGREGDDLLNALGGDDYIEGGPGNDTIRTGLGNDNLRGEAGDDTYVVDGSNPMTTSYIADYEGTNTLRVVNFEGTDGNEFYVDGNDLVRVSQQGHHTRIEGGTQSVQLIEWTNVGETGLINTLDLITDVNDATRSNFTFAGSQNDETFNAPTLSDTGWAEVYLNDGNDSYFGTADYLIFASLGNGNDTGTGGSGRDWIRGQAGDDSLIGGDGQDTLFGEDGNDTLLGGNDDDHLWASGMGADVLDGGDGSDTANYSDATGRVLVDFQSDVSGAGFVRFFDEGAATGDTFANIENAIGGDFADNLRGDGASNMLEGGGVSDRLYGRAGDDILDGGTGADAMYGNLGADTMTGGDDAGRRDRYIYFQANETGVGSGNRDVITDFVSGEDRIELSRIDADITQGFKQRFDFVGDAAFTGTAGELRYEQTGGITLVQADRDGDGIADMEIELTGTIDLVAGDFLI</sequence>
<dbReference type="SUPFAM" id="SSF51120">
    <property type="entry name" value="beta-Roll"/>
    <property type="match status" value="3"/>
</dbReference>
<dbReference type="PANTHER" id="PTHR38340">
    <property type="entry name" value="S-LAYER PROTEIN"/>
    <property type="match status" value="1"/>
</dbReference>
<dbReference type="GO" id="GO:0005576">
    <property type="term" value="C:extracellular region"/>
    <property type="evidence" value="ECO:0007669"/>
    <property type="project" value="UniProtKB-SubCell"/>
</dbReference>
<evidence type="ECO:0000256" key="2">
    <source>
        <dbReference type="ARBA" id="ARBA00022525"/>
    </source>
</evidence>
<dbReference type="InterPro" id="IPR011049">
    <property type="entry name" value="Serralysin-like_metalloprot_C"/>
</dbReference>
<dbReference type="EMBL" id="AQQZ01000011">
    <property type="protein sequence ID" value="KNG92230.1"/>
    <property type="molecule type" value="Genomic_DNA"/>
</dbReference>
<evidence type="ECO:0000313" key="4">
    <source>
        <dbReference type="EMBL" id="KNG92230.1"/>
    </source>
</evidence>